<dbReference type="Pfam" id="PF06413">
    <property type="entry name" value="Neugrin"/>
    <property type="match status" value="1"/>
</dbReference>
<feature type="compositionally biased region" description="Basic and acidic residues" evidence="6">
    <location>
        <begin position="335"/>
        <end position="355"/>
    </location>
</feature>
<proteinExistence type="inferred from homology"/>
<organism evidence="7 8">
    <name type="scientific">Anthostomella pinea</name>
    <dbReference type="NCBI Taxonomy" id="933095"/>
    <lineage>
        <taxon>Eukaryota</taxon>
        <taxon>Fungi</taxon>
        <taxon>Dikarya</taxon>
        <taxon>Ascomycota</taxon>
        <taxon>Pezizomycotina</taxon>
        <taxon>Sordariomycetes</taxon>
        <taxon>Xylariomycetidae</taxon>
        <taxon>Xylariales</taxon>
        <taxon>Xylariaceae</taxon>
        <taxon>Anthostomella</taxon>
    </lineage>
</organism>
<comment type="similarity">
    <text evidence="3">Belongs to the RRG9 family.</text>
</comment>
<dbReference type="PANTHER" id="PTHR13475">
    <property type="entry name" value="NEUGRIN"/>
    <property type="match status" value="1"/>
</dbReference>
<evidence type="ECO:0000256" key="2">
    <source>
        <dbReference type="ARBA" id="ARBA00004173"/>
    </source>
</evidence>
<protein>
    <recommendedName>
        <fullName evidence="4">Required for respiratory growth protein 9, mitochondrial</fullName>
    </recommendedName>
</protein>
<evidence type="ECO:0000256" key="6">
    <source>
        <dbReference type="SAM" id="MobiDB-lite"/>
    </source>
</evidence>
<dbReference type="AlphaFoldDB" id="A0AAI8VV23"/>
<dbReference type="GO" id="GO:0005634">
    <property type="term" value="C:nucleus"/>
    <property type="evidence" value="ECO:0007669"/>
    <property type="project" value="TreeGrafter"/>
</dbReference>
<feature type="region of interest" description="Disordered" evidence="6">
    <location>
        <begin position="49"/>
        <end position="72"/>
    </location>
</feature>
<accession>A0AAI8VV23</accession>
<evidence type="ECO:0000256" key="4">
    <source>
        <dbReference type="ARBA" id="ARBA00013566"/>
    </source>
</evidence>
<reference evidence="7" key="1">
    <citation type="submission" date="2023-10" db="EMBL/GenBank/DDBJ databases">
        <authorList>
            <person name="Hackl T."/>
        </authorList>
    </citation>
    <scope>NUCLEOTIDE SEQUENCE</scope>
</reference>
<dbReference type="GO" id="GO:0005739">
    <property type="term" value="C:mitochondrion"/>
    <property type="evidence" value="ECO:0007669"/>
    <property type="project" value="UniProtKB-SubCell"/>
</dbReference>
<evidence type="ECO:0000256" key="1">
    <source>
        <dbReference type="ARBA" id="ARBA00003548"/>
    </source>
</evidence>
<comment type="subcellular location">
    <subcellularLocation>
        <location evidence="2">Mitochondrion</location>
    </subcellularLocation>
</comment>
<evidence type="ECO:0000313" key="8">
    <source>
        <dbReference type="Proteomes" id="UP001295740"/>
    </source>
</evidence>
<comment type="caution">
    <text evidence="7">The sequence shown here is derived from an EMBL/GenBank/DDBJ whole genome shotgun (WGS) entry which is preliminary data.</text>
</comment>
<keyword evidence="8" id="KW-1185">Reference proteome</keyword>
<sequence>MSCACRTTPLRIFVQSLTELRLSNAAVPRSAPCIQSSWPCRRPLSRPLSTTSALYRPPRQRKLRIVDDPPLPSRAEEEALLQARDEDSPASASTLQASTADLRRAKQHGAIFDYSPESIDELVANLEDDQDTVVSPPADLPLSDTAPPRTSSKLKRSKIIKADPKPQPQKKNGEDDAPPREREQWQIQKAALQSKFPEGWMPRKRLSPDALDGIRALHAQFPQQYPTAMLAAQFEVSPEAIRRILRAKWAPRPEEEEDRQGRWFNRGKSIWGQMAELGKKPPRRWRREGVVRAPYWNEKRGPRTEWPYMPRRPPAESGEESIWQAGETSQSKPKSRSEREEPRESVQRKLSETLL</sequence>
<feature type="region of interest" description="Disordered" evidence="6">
    <location>
        <begin position="130"/>
        <end position="204"/>
    </location>
</feature>
<keyword evidence="5" id="KW-0809">Transit peptide</keyword>
<comment type="function">
    <text evidence="1">Required for respiratory activity and maintenance and expression of the mitochondrial genome.</text>
</comment>
<evidence type="ECO:0000256" key="3">
    <source>
        <dbReference type="ARBA" id="ARBA00010895"/>
    </source>
</evidence>
<evidence type="ECO:0000256" key="5">
    <source>
        <dbReference type="ARBA" id="ARBA00022946"/>
    </source>
</evidence>
<dbReference type="InterPro" id="IPR010487">
    <property type="entry name" value="NGRN/Rrg9"/>
</dbReference>
<evidence type="ECO:0000313" key="7">
    <source>
        <dbReference type="EMBL" id="CAJ2511622.1"/>
    </source>
</evidence>
<name>A0AAI8VV23_9PEZI</name>
<gene>
    <name evidence="7" type="ORF">KHLLAP_LOCUS12090</name>
</gene>
<feature type="region of interest" description="Disordered" evidence="6">
    <location>
        <begin position="300"/>
        <end position="355"/>
    </location>
</feature>
<dbReference type="PANTHER" id="PTHR13475:SF3">
    <property type="entry name" value="NEUGRIN"/>
    <property type="match status" value="1"/>
</dbReference>
<feature type="compositionally biased region" description="Basic and acidic residues" evidence="6">
    <location>
        <begin position="171"/>
        <end position="184"/>
    </location>
</feature>
<dbReference type="Proteomes" id="UP001295740">
    <property type="component" value="Unassembled WGS sequence"/>
</dbReference>
<dbReference type="EMBL" id="CAUWAG010000018">
    <property type="protein sequence ID" value="CAJ2511622.1"/>
    <property type="molecule type" value="Genomic_DNA"/>
</dbReference>